<keyword evidence="4 9" id="KW-0812">Transmembrane</keyword>
<keyword evidence="6 12" id="KW-0067">ATP-binding</keyword>
<comment type="similarity">
    <text evidence="9">Belongs to the binding-protein-dependent transport system permease family.</text>
</comment>
<evidence type="ECO:0000313" key="13">
    <source>
        <dbReference type="Proteomes" id="UP000480303"/>
    </source>
</evidence>
<dbReference type="InterPro" id="IPR027417">
    <property type="entry name" value="P-loop_NTPase"/>
</dbReference>
<evidence type="ECO:0000256" key="3">
    <source>
        <dbReference type="ARBA" id="ARBA00022475"/>
    </source>
</evidence>
<dbReference type="GO" id="GO:0016887">
    <property type="term" value="F:ATP hydrolysis activity"/>
    <property type="evidence" value="ECO:0007669"/>
    <property type="project" value="InterPro"/>
</dbReference>
<dbReference type="Gene3D" id="3.40.50.300">
    <property type="entry name" value="P-loop containing nucleotide triphosphate hydrolases"/>
    <property type="match status" value="1"/>
</dbReference>
<feature type="transmembrane region" description="Helical" evidence="9">
    <location>
        <begin position="234"/>
        <end position="255"/>
    </location>
</feature>
<evidence type="ECO:0000256" key="4">
    <source>
        <dbReference type="ARBA" id="ARBA00022692"/>
    </source>
</evidence>
<dbReference type="Pfam" id="PF00005">
    <property type="entry name" value="ABC_tran"/>
    <property type="match status" value="1"/>
</dbReference>
<dbReference type="PANTHER" id="PTHR43386:SF1">
    <property type="entry name" value="D,D-DIPEPTIDE TRANSPORT SYSTEM PERMEASE PROTEIN DDPC-RELATED"/>
    <property type="match status" value="1"/>
</dbReference>
<feature type="transmembrane region" description="Helical" evidence="9">
    <location>
        <begin position="98"/>
        <end position="120"/>
    </location>
</feature>
<dbReference type="Pfam" id="PF00528">
    <property type="entry name" value="BPD_transp_1"/>
    <property type="match status" value="1"/>
</dbReference>
<dbReference type="PANTHER" id="PTHR43386">
    <property type="entry name" value="OLIGOPEPTIDE TRANSPORT SYSTEM PERMEASE PROTEIN APPC"/>
    <property type="match status" value="1"/>
</dbReference>
<comment type="subcellular location">
    <subcellularLocation>
        <location evidence="1 9">Cell membrane</location>
        <topology evidence="1 9">Multi-pass membrane protein</topology>
    </subcellularLocation>
</comment>
<feature type="transmembrane region" description="Helical" evidence="9">
    <location>
        <begin position="68"/>
        <end position="91"/>
    </location>
</feature>
<dbReference type="GO" id="GO:0005524">
    <property type="term" value="F:ATP binding"/>
    <property type="evidence" value="ECO:0007669"/>
    <property type="project" value="UniProtKB-KW"/>
</dbReference>
<feature type="domain" description="ABC transmembrane type-1" evidence="11">
    <location>
        <begin position="68"/>
        <end position="256"/>
    </location>
</feature>
<protein>
    <submittedName>
        <fullName evidence="12">Dipeptide/oligopeptide/nickel ABC transporter ATP-binding protein</fullName>
    </submittedName>
</protein>
<evidence type="ECO:0000313" key="12">
    <source>
        <dbReference type="EMBL" id="GFH42125.1"/>
    </source>
</evidence>
<keyword evidence="8 9" id="KW-0472">Membrane</keyword>
<keyword evidence="7 9" id="KW-1133">Transmembrane helix</keyword>
<keyword evidence="13" id="KW-1185">Reference proteome</keyword>
<dbReference type="InterPro" id="IPR003439">
    <property type="entry name" value="ABC_transporter-like_ATP-bd"/>
</dbReference>
<evidence type="ECO:0000256" key="7">
    <source>
        <dbReference type="ARBA" id="ARBA00022989"/>
    </source>
</evidence>
<accession>A0A6A0BBU0</accession>
<gene>
    <name evidence="12" type="ORF">Hs30E_06760</name>
</gene>
<dbReference type="SUPFAM" id="SSF52540">
    <property type="entry name" value="P-loop containing nucleoside triphosphate hydrolases"/>
    <property type="match status" value="1"/>
</dbReference>
<dbReference type="EMBL" id="BLLI01000013">
    <property type="protein sequence ID" value="GFH42125.1"/>
    <property type="molecule type" value="Genomic_DNA"/>
</dbReference>
<dbReference type="PROSITE" id="PS50928">
    <property type="entry name" value="ABC_TM1"/>
    <property type="match status" value="1"/>
</dbReference>
<dbReference type="CDD" id="cd06261">
    <property type="entry name" value="TM_PBP2"/>
    <property type="match status" value="1"/>
</dbReference>
<keyword evidence="3" id="KW-1003">Cell membrane</keyword>
<dbReference type="InterPro" id="IPR000515">
    <property type="entry name" value="MetI-like"/>
</dbReference>
<dbReference type="RefSeq" id="WP_172207972.1">
    <property type="nucleotide sequence ID" value="NZ_BLLI01000013.1"/>
</dbReference>
<feature type="domain" description="ABC transporter" evidence="10">
    <location>
        <begin position="286"/>
        <end position="501"/>
    </location>
</feature>
<dbReference type="GO" id="GO:0015031">
    <property type="term" value="P:protein transport"/>
    <property type="evidence" value="ECO:0007669"/>
    <property type="project" value="UniProtKB-KW"/>
</dbReference>
<evidence type="ECO:0000256" key="8">
    <source>
        <dbReference type="ARBA" id="ARBA00023136"/>
    </source>
</evidence>
<evidence type="ECO:0000256" key="2">
    <source>
        <dbReference type="ARBA" id="ARBA00022448"/>
    </source>
</evidence>
<comment type="caution">
    <text evidence="12">The sequence shown here is derived from an EMBL/GenBank/DDBJ whole genome shotgun (WGS) entry which is preliminary data.</text>
</comment>
<dbReference type="GO" id="GO:0005886">
    <property type="term" value="C:plasma membrane"/>
    <property type="evidence" value="ECO:0007669"/>
    <property type="project" value="UniProtKB-SubCell"/>
</dbReference>
<evidence type="ECO:0000259" key="10">
    <source>
        <dbReference type="PROSITE" id="PS50893"/>
    </source>
</evidence>
<evidence type="ECO:0000256" key="1">
    <source>
        <dbReference type="ARBA" id="ARBA00004651"/>
    </source>
</evidence>
<dbReference type="SMART" id="SM00382">
    <property type="entry name" value="AAA"/>
    <property type="match status" value="1"/>
</dbReference>
<dbReference type="InterPro" id="IPR035906">
    <property type="entry name" value="MetI-like_sf"/>
</dbReference>
<dbReference type="PROSITE" id="PS50893">
    <property type="entry name" value="ABC_TRANSPORTER_2"/>
    <property type="match status" value="1"/>
</dbReference>
<dbReference type="SUPFAM" id="SSF161098">
    <property type="entry name" value="MetI-like"/>
    <property type="match status" value="1"/>
</dbReference>
<reference evidence="12 13" key="1">
    <citation type="submission" date="2020-02" db="EMBL/GenBank/DDBJ databases">
        <title>Draft genome sequence of Lactococcus sp. Hs30E4-3.</title>
        <authorList>
            <person name="Noda S."/>
            <person name="Yuki M."/>
            <person name="Ohkuma M."/>
        </authorList>
    </citation>
    <scope>NUCLEOTIDE SEQUENCE [LARGE SCALE GENOMIC DNA]</scope>
    <source>
        <strain evidence="12 13">Hs30E4-3</strain>
    </source>
</reference>
<dbReference type="Gene3D" id="1.10.3720.10">
    <property type="entry name" value="MetI-like"/>
    <property type="match status" value="1"/>
</dbReference>
<feature type="transmembrane region" description="Helical" evidence="9">
    <location>
        <begin position="126"/>
        <end position="145"/>
    </location>
</feature>
<organism evidence="12 13">
    <name type="scientific">Pseudolactococcus hodotermopsidis</name>
    <dbReference type="NCBI Taxonomy" id="2709157"/>
    <lineage>
        <taxon>Bacteria</taxon>
        <taxon>Bacillati</taxon>
        <taxon>Bacillota</taxon>
        <taxon>Bacilli</taxon>
        <taxon>Lactobacillales</taxon>
        <taxon>Streptococcaceae</taxon>
        <taxon>Pseudolactococcus</taxon>
    </lineage>
</organism>
<keyword evidence="5" id="KW-0547">Nucleotide-binding</keyword>
<dbReference type="InterPro" id="IPR050366">
    <property type="entry name" value="BP-dependent_transpt_permease"/>
</dbReference>
<keyword evidence="2 9" id="KW-0813">Transport</keyword>
<dbReference type="AlphaFoldDB" id="A0A6A0BBU0"/>
<dbReference type="InterPro" id="IPR003593">
    <property type="entry name" value="AAA+_ATPase"/>
</dbReference>
<evidence type="ECO:0000259" key="11">
    <source>
        <dbReference type="PROSITE" id="PS50928"/>
    </source>
</evidence>
<evidence type="ECO:0000256" key="9">
    <source>
        <dbReference type="RuleBase" id="RU363032"/>
    </source>
</evidence>
<dbReference type="GO" id="GO:0055085">
    <property type="term" value="P:transmembrane transport"/>
    <property type="evidence" value="ECO:0007669"/>
    <property type="project" value="InterPro"/>
</dbReference>
<dbReference type="GO" id="GO:0015833">
    <property type="term" value="P:peptide transport"/>
    <property type="evidence" value="ECO:0007669"/>
    <property type="project" value="UniProtKB-KW"/>
</dbReference>
<evidence type="ECO:0000256" key="6">
    <source>
        <dbReference type="ARBA" id="ARBA00022840"/>
    </source>
</evidence>
<dbReference type="Proteomes" id="UP000480303">
    <property type="component" value="Unassembled WGS sequence"/>
</dbReference>
<sequence>MLKKFKVSTFLFLMILLLSFFMMKFSPYAPNSIAFEMSMLPNQAHLLGTNAMGQDVLTRLAHATFTSLLFGLIVSMISTALSAILGLLAGFHQLSDKFINGLANILMVFPNLLIILIVAAFTGGGFLELILMMSFLTWPAYMRLIRAEVLQLKEMAYVISAKNFGGSMWHILRQHILPNISSLVKSKFIIQFRGAIIAETGLAFLGIGDPNVITLGNIINEGFVNKLIFLNNSWLWLVLPAIVILLLTTICLTFANEPQNNLKITSNKKKLKKSQNPKNYFGNANLCVTDLTLQFDDKLILEQVSFEMKAGEIVSIVGASGVGKTSFVKAIYGLLPPENMSGNVQIAEIDMTTAAKKEVIGKTCTYIYQDANAAFNPVLTIGEQFYEYQSNRQKVAEALENVGLNETILQSYPHENSGGMLSRAMIALAIINEPDFIIADECTSALDPILKKEIVDLLVSKIKNRQIGLLFITHELEIAHSISDRILRIENQKFIEEVAVI</sequence>
<proteinExistence type="inferred from homology"/>
<name>A0A6A0BBU0_9LACT</name>
<evidence type="ECO:0000256" key="5">
    <source>
        <dbReference type="ARBA" id="ARBA00022741"/>
    </source>
</evidence>